<geneLocation type="plasmid" evidence="1 2">
    <name>pET45</name>
</geneLocation>
<accession>B2VB41</accession>
<name>B2VB41_ERWT9</name>
<organism evidence="1 2">
    <name type="scientific">Erwinia tasmaniensis (strain DSM 17950 / CFBP 7177 / CIP 109463 / NCPPB 4357 / Et1/99)</name>
    <dbReference type="NCBI Taxonomy" id="465817"/>
    <lineage>
        <taxon>Bacteria</taxon>
        <taxon>Pseudomonadati</taxon>
        <taxon>Pseudomonadota</taxon>
        <taxon>Gammaproteobacteria</taxon>
        <taxon>Enterobacterales</taxon>
        <taxon>Erwiniaceae</taxon>
        <taxon>Erwinia</taxon>
    </lineage>
</organism>
<dbReference type="HOGENOM" id="CLU_2301511_0_0_6"/>
<dbReference type="AlphaFoldDB" id="B2VB41"/>
<evidence type="ECO:0000313" key="1">
    <source>
        <dbReference type="EMBL" id="CAO94977.1"/>
    </source>
</evidence>
<proteinExistence type="predicted"/>
<keyword evidence="1" id="KW-0614">Plasmid</keyword>
<gene>
    <name evidence="1" type="ordered locus">ETA_pET450330</name>
</gene>
<evidence type="ECO:0000313" key="2">
    <source>
        <dbReference type="Proteomes" id="UP000001726"/>
    </source>
</evidence>
<dbReference type="KEGG" id="eta:ETA_pET450330"/>
<keyword evidence="2" id="KW-1185">Reference proteome</keyword>
<dbReference type="EMBL" id="CU468132">
    <property type="protein sequence ID" value="CAO94977.1"/>
    <property type="molecule type" value="Genomic_DNA"/>
</dbReference>
<sequence>MNVSKNNEGGNMSGWWMPAGQLKILRRMATGEVLLHDRNKRIFYWESNPKERATVSAKALHNKNHISPELNFNYPAGVVKMNITPTGKNEMGYNRGIHLE</sequence>
<dbReference type="Proteomes" id="UP000001726">
    <property type="component" value="Plasmid pET45"/>
</dbReference>
<reference evidence="1 2" key="1">
    <citation type="journal article" date="2008" name="Environ. Microbiol.">
        <title>The genome of Erwinia tasmaniensis strain Et1/99, a non-pathogenic bacterium in the genus Erwinia.</title>
        <authorList>
            <person name="Kube M."/>
            <person name="Migdoll A.M."/>
            <person name="Mueller I."/>
            <person name="Kuhl H."/>
            <person name="Beck A."/>
            <person name="Reinhardt R."/>
            <person name="Geider K."/>
        </authorList>
    </citation>
    <scope>NUCLEOTIDE SEQUENCE [LARGE SCALE GENOMIC DNA]</scope>
    <source>
        <strain evidence="2">DSM 17950 / CFBP 7177 / CIP 109463 / NCPPB 4357 / Et1/99</strain>
        <plasmid evidence="2">pET45</plasmid>
    </source>
</reference>
<protein>
    <submittedName>
        <fullName evidence="1">Uncharacterized protein</fullName>
    </submittedName>
</protein>